<proteinExistence type="predicted"/>
<evidence type="ECO:0000313" key="5">
    <source>
        <dbReference type="EMBL" id="MFD1514624.1"/>
    </source>
</evidence>
<reference evidence="5 6" key="1">
    <citation type="journal article" date="2019" name="Int. J. Syst. Evol. Microbiol.">
        <title>The Global Catalogue of Microorganisms (GCM) 10K type strain sequencing project: providing services to taxonomists for standard genome sequencing and annotation.</title>
        <authorList>
            <consortium name="The Broad Institute Genomics Platform"/>
            <consortium name="The Broad Institute Genome Sequencing Center for Infectious Disease"/>
            <person name="Wu L."/>
            <person name="Ma J."/>
        </authorList>
    </citation>
    <scope>NUCLEOTIDE SEQUENCE [LARGE SCALE GENOMIC DNA]</scope>
    <source>
        <strain evidence="5 6">CGMCC 1.12563</strain>
    </source>
</reference>
<keyword evidence="1 5" id="KW-0808">Transferase</keyword>
<gene>
    <name evidence="5" type="ORF">ACFSBT_15190</name>
</gene>
<evidence type="ECO:0000256" key="3">
    <source>
        <dbReference type="SAM" id="MobiDB-lite"/>
    </source>
</evidence>
<dbReference type="Pfam" id="PF19133">
    <property type="entry name" value="DUF5816"/>
    <property type="match status" value="1"/>
</dbReference>
<dbReference type="InterPro" id="IPR016181">
    <property type="entry name" value="Acyl_CoA_acyltransferase"/>
</dbReference>
<dbReference type="PANTHER" id="PTHR43420">
    <property type="entry name" value="ACETYLTRANSFERASE"/>
    <property type="match status" value="1"/>
</dbReference>
<dbReference type="RefSeq" id="WP_250874566.1">
    <property type="nucleotide sequence ID" value="NZ_JALXFV010000008.1"/>
</dbReference>
<feature type="compositionally biased region" description="Basic and acidic residues" evidence="3">
    <location>
        <begin position="190"/>
        <end position="200"/>
    </location>
</feature>
<dbReference type="Proteomes" id="UP001597187">
    <property type="component" value="Unassembled WGS sequence"/>
</dbReference>
<organism evidence="5 6">
    <name type="scientific">Halomarina rubra</name>
    <dbReference type="NCBI Taxonomy" id="2071873"/>
    <lineage>
        <taxon>Archaea</taxon>
        <taxon>Methanobacteriati</taxon>
        <taxon>Methanobacteriota</taxon>
        <taxon>Stenosarchaea group</taxon>
        <taxon>Halobacteria</taxon>
        <taxon>Halobacteriales</taxon>
        <taxon>Natronomonadaceae</taxon>
        <taxon>Halomarina</taxon>
    </lineage>
</organism>
<dbReference type="CDD" id="cd04301">
    <property type="entry name" value="NAT_SF"/>
    <property type="match status" value="1"/>
</dbReference>
<protein>
    <submittedName>
        <fullName evidence="5">GNAT family N-acetyltransferase</fullName>
        <ecNumber evidence="5">2.3.1.-</ecNumber>
    </submittedName>
</protein>
<dbReference type="InterPro" id="IPR043854">
    <property type="entry name" value="DUF5816"/>
</dbReference>
<dbReference type="InterPro" id="IPR050680">
    <property type="entry name" value="YpeA/RimI_acetyltransf"/>
</dbReference>
<dbReference type="Pfam" id="PF00583">
    <property type="entry name" value="Acetyltransf_1"/>
    <property type="match status" value="1"/>
</dbReference>
<dbReference type="EC" id="2.3.1.-" evidence="5"/>
<dbReference type="SUPFAM" id="SSF55729">
    <property type="entry name" value="Acyl-CoA N-acyltransferases (Nat)"/>
    <property type="match status" value="1"/>
</dbReference>
<evidence type="ECO:0000259" key="4">
    <source>
        <dbReference type="PROSITE" id="PS51186"/>
    </source>
</evidence>
<name>A0ABD6AXZ8_9EURY</name>
<accession>A0ABD6AXZ8</accession>
<dbReference type="InterPro" id="IPR000182">
    <property type="entry name" value="GNAT_dom"/>
</dbReference>
<evidence type="ECO:0000256" key="1">
    <source>
        <dbReference type="ARBA" id="ARBA00022679"/>
    </source>
</evidence>
<keyword evidence="2 5" id="KW-0012">Acyltransferase</keyword>
<feature type="region of interest" description="Disordered" evidence="3">
    <location>
        <begin position="148"/>
        <end position="200"/>
    </location>
</feature>
<dbReference type="GO" id="GO:0016746">
    <property type="term" value="F:acyltransferase activity"/>
    <property type="evidence" value="ECO:0007669"/>
    <property type="project" value="UniProtKB-KW"/>
</dbReference>
<comment type="caution">
    <text evidence="5">The sequence shown here is derived from an EMBL/GenBank/DDBJ whole genome shotgun (WGS) entry which is preliminary data.</text>
</comment>
<dbReference type="PROSITE" id="PS51186">
    <property type="entry name" value="GNAT"/>
    <property type="match status" value="1"/>
</dbReference>
<dbReference type="Gene3D" id="3.40.630.30">
    <property type="match status" value="1"/>
</dbReference>
<feature type="compositionally biased region" description="Acidic residues" evidence="3">
    <location>
        <begin position="164"/>
        <end position="189"/>
    </location>
</feature>
<sequence length="261" mass="29049">MSPRPAETADTDRIRTVAESAMTASYSLSPRELDAVVEDQFGPERLDTWLEDADSVLFVREDEGTVVAVVKGGRRDGYGNVDWLFVDPEHRGKGHATALLEAAIEELERDDTQVRALALASNQEGEAFFERFSFERVEEREVEYGGENLTEHVYSRDADRSDVVDGDDDTPGSEEAVEFPDDDVTNDDGTEVRVDRDERRSGTKAPFFATYVDDTGEQHGFFCSNCGGTETAMDGMERLACQDCGNEHRPDGSEQYDDGYL</sequence>
<keyword evidence="6" id="KW-1185">Reference proteome</keyword>
<evidence type="ECO:0000256" key="2">
    <source>
        <dbReference type="ARBA" id="ARBA00023315"/>
    </source>
</evidence>
<dbReference type="EMBL" id="JBHUDC010000008">
    <property type="protein sequence ID" value="MFD1514624.1"/>
    <property type="molecule type" value="Genomic_DNA"/>
</dbReference>
<dbReference type="AlphaFoldDB" id="A0ABD6AXZ8"/>
<feature type="compositionally biased region" description="Basic and acidic residues" evidence="3">
    <location>
        <begin position="148"/>
        <end position="163"/>
    </location>
</feature>
<feature type="domain" description="N-acetyltransferase" evidence="4">
    <location>
        <begin position="12"/>
        <end position="159"/>
    </location>
</feature>
<evidence type="ECO:0000313" key="6">
    <source>
        <dbReference type="Proteomes" id="UP001597187"/>
    </source>
</evidence>